<sequence length="68" mass="7580">MLIAYSSRLSVNGRTLSFSELDVGTVSPLSARRRNAPRGSERPLFPSLPFPLPFSLCEDFEKTEFCGK</sequence>
<dbReference type="AlphaFoldDB" id="A0A133UQJ3"/>
<comment type="caution">
    <text evidence="1">The sequence shown here is derived from an EMBL/GenBank/DDBJ whole genome shotgun (WGS) entry which is preliminary data.</text>
</comment>
<protein>
    <submittedName>
        <fullName evidence="1">Uncharacterized protein</fullName>
    </submittedName>
</protein>
<proteinExistence type="predicted"/>
<accession>A0A133UQJ3</accession>
<gene>
    <name evidence="1" type="ORF">AKJ37_05305</name>
</gene>
<dbReference type="Proteomes" id="UP000070463">
    <property type="component" value="Unassembled WGS sequence"/>
</dbReference>
<reference evidence="1 2" key="1">
    <citation type="journal article" date="2016" name="Sci. Rep.">
        <title>Metabolic traits of an uncultured archaeal lineage -MSBL1- from brine pools of the Red Sea.</title>
        <authorList>
            <person name="Mwirichia R."/>
            <person name="Alam I."/>
            <person name="Rashid M."/>
            <person name="Vinu M."/>
            <person name="Ba-Alawi W."/>
            <person name="Anthony Kamau A."/>
            <person name="Kamanda Ngugi D."/>
            <person name="Goker M."/>
            <person name="Klenk H.P."/>
            <person name="Bajic V."/>
            <person name="Stingl U."/>
        </authorList>
    </citation>
    <scope>NUCLEOTIDE SEQUENCE [LARGE SCALE GENOMIC DNA]</scope>
    <source>
        <strain evidence="1">SCGC-AAA259I09</strain>
    </source>
</reference>
<evidence type="ECO:0000313" key="2">
    <source>
        <dbReference type="Proteomes" id="UP000070463"/>
    </source>
</evidence>
<keyword evidence="2" id="KW-1185">Reference proteome</keyword>
<organism evidence="1 2">
    <name type="scientific">candidate division MSBL1 archaeon SCGC-AAA259I09</name>
    <dbReference type="NCBI Taxonomy" id="1698267"/>
    <lineage>
        <taxon>Archaea</taxon>
        <taxon>Methanobacteriati</taxon>
        <taxon>Methanobacteriota</taxon>
        <taxon>candidate division MSBL1</taxon>
    </lineage>
</organism>
<name>A0A133UQJ3_9EURY</name>
<evidence type="ECO:0000313" key="1">
    <source>
        <dbReference type="EMBL" id="KXA96400.1"/>
    </source>
</evidence>
<dbReference type="EMBL" id="LHXR01000084">
    <property type="protein sequence ID" value="KXA96400.1"/>
    <property type="molecule type" value="Genomic_DNA"/>
</dbReference>